<dbReference type="RefSeq" id="XP_056042119.1">
    <property type="nucleotide sequence ID" value="XM_056185184.1"/>
</dbReference>
<evidence type="ECO:0000313" key="10">
    <source>
        <dbReference type="Proteomes" id="UP001217417"/>
    </source>
</evidence>
<feature type="region of interest" description="Disordered" evidence="7">
    <location>
        <begin position="1012"/>
        <end position="1059"/>
    </location>
</feature>
<keyword evidence="10" id="KW-1185">Reference proteome</keyword>
<evidence type="ECO:0000256" key="4">
    <source>
        <dbReference type="ARBA" id="ARBA00020167"/>
    </source>
</evidence>
<dbReference type="GO" id="GO:0046872">
    <property type="term" value="F:metal ion binding"/>
    <property type="evidence" value="ECO:0007669"/>
    <property type="project" value="InterPro"/>
</dbReference>
<dbReference type="SUPFAM" id="SSF63411">
    <property type="entry name" value="LuxS/MPP-like metallohydrolase"/>
    <property type="match status" value="4"/>
</dbReference>
<proteinExistence type="inferred from homology"/>
<organism evidence="9 10">
    <name type="scientific">Lipomyces tetrasporus</name>
    <dbReference type="NCBI Taxonomy" id="54092"/>
    <lineage>
        <taxon>Eukaryota</taxon>
        <taxon>Fungi</taxon>
        <taxon>Dikarya</taxon>
        <taxon>Ascomycota</taxon>
        <taxon>Saccharomycotina</taxon>
        <taxon>Lipomycetes</taxon>
        <taxon>Lipomycetales</taxon>
        <taxon>Lipomycetaceae</taxon>
        <taxon>Lipomyces</taxon>
    </lineage>
</organism>
<dbReference type="GeneID" id="80880350"/>
<evidence type="ECO:0000256" key="1">
    <source>
        <dbReference type="ARBA" id="ARBA00004569"/>
    </source>
</evidence>
<reference evidence="9" key="1">
    <citation type="submission" date="2023-03" db="EMBL/GenBank/DDBJ databases">
        <title>Near-Complete genome sequence of Lipomyces tetrasporous NRRL Y-64009, an oleaginous yeast capable of growing on lignocellulosic hydrolysates.</title>
        <authorList>
            <consortium name="Lawrence Berkeley National Laboratory"/>
            <person name="Jagtap S.S."/>
            <person name="Liu J.-J."/>
            <person name="Walukiewicz H.E."/>
            <person name="Pangilinan J."/>
            <person name="Lipzen A."/>
            <person name="Ahrendt S."/>
            <person name="Koriabine M."/>
            <person name="Cobaugh K."/>
            <person name="Salamov A."/>
            <person name="Yoshinaga Y."/>
            <person name="Ng V."/>
            <person name="Daum C."/>
            <person name="Grigoriev I.V."/>
            <person name="Slininger P.J."/>
            <person name="Dien B.S."/>
            <person name="Jin Y.-S."/>
            <person name="Rao C.V."/>
        </authorList>
    </citation>
    <scope>NUCLEOTIDE SEQUENCE</scope>
    <source>
        <strain evidence="9">NRRL Y-64009</strain>
    </source>
</reference>
<dbReference type="PANTHER" id="PTHR43016:SF16">
    <property type="entry name" value="METALLOPROTEASE, PUTATIVE (AFU_ORTHOLOGUE AFUA_4G07610)-RELATED"/>
    <property type="match status" value="1"/>
</dbReference>
<protein>
    <recommendedName>
        <fullName evidence="4">Presequence protease, mitochondrial</fullName>
    </recommendedName>
    <alternativeName>
        <fullName evidence="5">Pitrilysin metalloproteinase</fullName>
    </alternativeName>
</protein>
<dbReference type="AlphaFoldDB" id="A0AAD7QNZ9"/>
<evidence type="ECO:0000256" key="7">
    <source>
        <dbReference type="SAM" id="MobiDB-lite"/>
    </source>
</evidence>
<comment type="subcellular location">
    <subcellularLocation>
        <location evidence="1">Mitochondrion intermembrane space</location>
    </subcellularLocation>
</comment>
<evidence type="ECO:0000256" key="3">
    <source>
        <dbReference type="ARBA" id="ARBA00011853"/>
    </source>
</evidence>
<comment type="caution">
    <text evidence="9">The sequence shown here is derived from an EMBL/GenBank/DDBJ whole genome shotgun (WGS) entry which is preliminary data.</text>
</comment>
<comment type="subunit">
    <text evidence="3">Monomer and homodimer; homodimerization is induced by binding of the substrate.</text>
</comment>
<comment type="similarity">
    <text evidence="2">Belongs to the peptidase M16 family. PreP subfamily.</text>
</comment>
<dbReference type="EMBL" id="JARPMG010000008">
    <property type="protein sequence ID" value="KAJ8098669.1"/>
    <property type="molecule type" value="Genomic_DNA"/>
</dbReference>
<dbReference type="GO" id="GO:0005758">
    <property type="term" value="C:mitochondrial intermembrane space"/>
    <property type="evidence" value="ECO:0007669"/>
    <property type="project" value="UniProtKB-SubCell"/>
</dbReference>
<dbReference type="PANTHER" id="PTHR43016">
    <property type="entry name" value="PRESEQUENCE PROTEASE"/>
    <property type="match status" value="1"/>
</dbReference>
<dbReference type="SMART" id="SM01264">
    <property type="entry name" value="M16C_associated"/>
    <property type="match status" value="1"/>
</dbReference>
<dbReference type="InterPro" id="IPR007863">
    <property type="entry name" value="Peptidase_M16_C"/>
</dbReference>
<evidence type="ECO:0000313" key="9">
    <source>
        <dbReference type="EMBL" id="KAJ8098669.1"/>
    </source>
</evidence>
<dbReference type="InterPro" id="IPR011765">
    <property type="entry name" value="Pept_M16_N"/>
</dbReference>
<dbReference type="InterPro" id="IPR013578">
    <property type="entry name" value="Peptidase_M16C_assoc"/>
</dbReference>
<comment type="function">
    <text evidence="6">Degrades mitochondrial transit peptides after their cleavage in the intermembrane space or in the matrix, and presequence peptides; clearance of these peptides is required to keep the presequence processing machinery running. Preferentially cleaves the N-terminal side of paired basic amino acid residues. Also degrades other unstructured peptides. May function as an ATP-dependent peptidase as opposed to a metalloendopeptidase.</text>
</comment>
<dbReference type="FunFam" id="3.30.830.10:FF:000015">
    <property type="entry name" value="Putative zinc metalloprotease"/>
    <property type="match status" value="1"/>
</dbReference>
<evidence type="ECO:0000256" key="5">
    <source>
        <dbReference type="ARBA" id="ARBA00034552"/>
    </source>
</evidence>
<feature type="compositionally biased region" description="Acidic residues" evidence="7">
    <location>
        <begin position="1015"/>
        <end position="1059"/>
    </location>
</feature>
<evidence type="ECO:0000259" key="8">
    <source>
        <dbReference type="SMART" id="SM01264"/>
    </source>
</evidence>
<evidence type="ECO:0000256" key="6">
    <source>
        <dbReference type="ARBA" id="ARBA00045897"/>
    </source>
</evidence>
<feature type="domain" description="Peptidase M16C associated" evidence="8">
    <location>
        <begin position="451"/>
        <end position="717"/>
    </location>
</feature>
<evidence type="ECO:0000256" key="2">
    <source>
        <dbReference type="ARBA" id="ARBA00007575"/>
    </source>
</evidence>
<dbReference type="Pfam" id="PF00675">
    <property type="entry name" value="Peptidase_M16"/>
    <property type="match status" value="1"/>
</dbReference>
<dbReference type="InterPro" id="IPR011249">
    <property type="entry name" value="Metalloenz_LuxS/M16"/>
</dbReference>
<dbReference type="GO" id="GO:0006508">
    <property type="term" value="P:proteolysis"/>
    <property type="evidence" value="ECO:0007669"/>
    <property type="project" value="InterPro"/>
</dbReference>
<dbReference type="Gene3D" id="3.30.830.10">
    <property type="entry name" value="Metalloenzyme, LuxS/M16 peptidase-like"/>
    <property type="match status" value="4"/>
</dbReference>
<dbReference type="FunFam" id="3.30.830.10:FF:000031">
    <property type="entry name" value="Putative zinc metalloprotease"/>
    <property type="match status" value="1"/>
</dbReference>
<gene>
    <name evidence="9" type="ORF">POJ06DRAFT_200278</name>
</gene>
<name>A0AAD7QNZ9_9ASCO</name>
<dbReference type="Pfam" id="PF05193">
    <property type="entry name" value="Peptidase_M16_C"/>
    <property type="match status" value="1"/>
</dbReference>
<dbReference type="Proteomes" id="UP001217417">
    <property type="component" value="Unassembled WGS sequence"/>
</dbReference>
<sequence>MMTYFKLVTSFKPNYCPSEIYKWRSTRTGLQIVLIEQERPIVEGYFAVATEIEDDSGCPHTLEHLIFMGSKKHPYKGLLDTLGNRAFSNTNAWTATDSTVYTLSTAGWEGFRLLLPVYLDHLINPTLTDSACYTEVYHVDGGANEKGVVFSEMQGVENEAETIATFRSKKLMYPERSGYSSETGGLMAALRVLTADRIREFYHSLYRPDNLCLIIVGTVDKDELLETVGHFDEELPALPEKPSKRPFVDSPPTPRLPKTVVDTIEFPDKDESSGHVLLSFLGPPNLDFLTNTALHCLLMYLTDSDVSLLRKKMVEIENPLSTELEVYTDDFIETGLNIWLHNVPTEQLASAESNVFEILRDHIAKSEFDLKQMRDVIERERLQYVLQAERYSSTLANLAIEDFLYGKLNGESLEEAKHLLEFDTILKYGVKEWEFLIEKWLLNNPHVAVLAKPSATLARNLRKAANLRLRNRKEELGEEGLERLAKRLKGAQDENDTKIPDELLASFPAPDPAKVNFIKPVTAKAGLAISDSDPKSQIQDILDKDFAKELPLYVHYEHVKSNFVSVNLLLSSAVVPHDLLPYLFILLANFYATPVVLDDGTMLDYEQVVKELKKDTIANNYYIGFDGEFEEMVSFELQVVPDKYGKAIEWFKRLIWNSKFDAQRLQIVIEKAIMGLSESKRSGTYIVSSATKRLLLTTRSARRSLDELEMESLLAQLSKDVKLDAEPLIAKLEQVRSVLFTPENIRVIISADVKQLAKPVSSWNTFLAGGSTSHAEKSLVPVSRSYLNQNEEGAQLGGRVYLLPVPSTESSYATLLTNGPTDFKHPYIPALAVAAAYLEAVEGPFWRGIRGNGLAYGAGVIRFIEGGYSGFRVYRAADAPIAIQKAKEIVESYASGVADFEPLLIDGAISVIVSAIAEADNNYYAAASRKFLQEVLKGLGENANEKFLASVRMVTADDMRHALKDFLLPIFDVKRGHVFIACNPVKVAGMKDAFERDGYEVIVDPFDALKKRVEDGEEDGTEEGLDDGSEFDDESDDDSDDNVEDEDDEDEDEDEDLAP</sequence>
<accession>A0AAD7QNZ9</accession>